<dbReference type="Gene3D" id="3.40.630.30">
    <property type="match status" value="1"/>
</dbReference>
<comment type="caution">
    <text evidence="3">The sequence shown here is derived from an EMBL/GenBank/DDBJ whole genome shotgun (WGS) entry which is preliminary data.</text>
</comment>
<dbReference type="PANTHER" id="PTHR43617">
    <property type="entry name" value="L-AMINO ACID N-ACETYLTRANSFERASE"/>
    <property type="match status" value="1"/>
</dbReference>
<evidence type="ECO:0000313" key="2">
    <source>
        <dbReference type="EMBL" id="MCW7525591.1"/>
    </source>
</evidence>
<evidence type="ECO:0000313" key="5">
    <source>
        <dbReference type="Proteomes" id="UP001208912"/>
    </source>
</evidence>
<reference evidence="3 5" key="1">
    <citation type="submission" date="2022-06" db="EMBL/GenBank/DDBJ databases">
        <title>Leptospira isolates from biofilms formed at urban environments.</title>
        <authorList>
            <person name="Ribeiro P.S."/>
            <person name="Sousa T."/>
            <person name="Carvalho N."/>
            <person name="Aburjaile F."/>
            <person name="Neves F."/>
            <person name="Oliveira D."/>
            <person name="Blanco L."/>
            <person name="Lima J."/>
            <person name="Costa F."/>
            <person name="Brenig B."/>
            <person name="Soares S."/>
            <person name="Ramos R."/>
            <person name="Goes-Neto A."/>
            <person name="Matiuzzi M."/>
            <person name="Azevedo V."/>
            <person name="Ristow P."/>
        </authorList>
    </citation>
    <scope>NUCLEOTIDE SEQUENCE</scope>
    <source>
        <strain evidence="2 5">VSF19</strain>
        <strain evidence="3">VSF20</strain>
    </source>
</reference>
<dbReference type="AlphaFoldDB" id="A0AAW5VKQ3"/>
<evidence type="ECO:0000313" key="3">
    <source>
        <dbReference type="EMBL" id="MCW7529457.1"/>
    </source>
</evidence>
<sequence>MENPNLTIRAAKPTDVETIVPLIYSSGPKAWTFVFAEGKKTPLNFLTLSYVKRGNTVSYTNHYVAELNGKVVGSILSYTQPSFLTLTAGTALRILSVYKWKAPKVMARGLKTETIIQPPKSGCLYLGHIAVSETERNKGIAKKMIEYMITNNKKHKTISLDVSAENKPAISLYQNLGFEIKETRHPLGWEGIIPSHYYMEKQI</sequence>
<gene>
    <name evidence="2" type="ORF">ND861_04465</name>
    <name evidence="3" type="ORF">ND862_04460</name>
</gene>
<dbReference type="Proteomes" id="UP001208912">
    <property type="component" value="Unassembled WGS sequence"/>
</dbReference>
<dbReference type="InterPro" id="IPR016181">
    <property type="entry name" value="Acyl_CoA_acyltransferase"/>
</dbReference>
<organism evidence="3 4">
    <name type="scientific">Leptospira soteropolitanensis</name>
    <dbReference type="NCBI Taxonomy" id="2950025"/>
    <lineage>
        <taxon>Bacteria</taxon>
        <taxon>Pseudomonadati</taxon>
        <taxon>Spirochaetota</taxon>
        <taxon>Spirochaetia</taxon>
        <taxon>Leptospirales</taxon>
        <taxon>Leptospiraceae</taxon>
        <taxon>Leptospira</taxon>
    </lineage>
</organism>
<feature type="domain" description="N-acetyltransferase" evidence="1">
    <location>
        <begin position="6"/>
        <end position="203"/>
    </location>
</feature>
<dbReference type="GO" id="GO:0016747">
    <property type="term" value="F:acyltransferase activity, transferring groups other than amino-acyl groups"/>
    <property type="evidence" value="ECO:0007669"/>
    <property type="project" value="InterPro"/>
</dbReference>
<dbReference type="RefSeq" id="WP_265350894.1">
    <property type="nucleotide sequence ID" value="NZ_JAMQPL010000001.1"/>
</dbReference>
<name>A0AAW5VKQ3_9LEPT</name>
<evidence type="ECO:0000259" key="1">
    <source>
        <dbReference type="PROSITE" id="PS51186"/>
    </source>
</evidence>
<dbReference type="Pfam" id="PF00583">
    <property type="entry name" value="Acetyltransf_1"/>
    <property type="match status" value="1"/>
</dbReference>
<dbReference type="InterPro" id="IPR000182">
    <property type="entry name" value="GNAT_dom"/>
</dbReference>
<accession>A0AAW5VKQ3</accession>
<keyword evidence="5" id="KW-1185">Reference proteome</keyword>
<dbReference type="InterPro" id="IPR050276">
    <property type="entry name" value="MshD_Acetyltransferase"/>
</dbReference>
<dbReference type="Proteomes" id="UP001208540">
    <property type="component" value="Unassembled WGS sequence"/>
</dbReference>
<dbReference type="EMBL" id="JAMQPM010000001">
    <property type="protein sequence ID" value="MCW7525591.1"/>
    <property type="molecule type" value="Genomic_DNA"/>
</dbReference>
<proteinExistence type="predicted"/>
<dbReference type="CDD" id="cd04301">
    <property type="entry name" value="NAT_SF"/>
    <property type="match status" value="1"/>
</dbReference>
<evidence type="ECO:0000313" key="4">
    <source>
        <dbReference type="Proteomes" id="UP001208540"/>
    </source>
</evidence>
<protein>
    <submittedName>
        <fullName evidence="3">GNAT family N-acetyltransferase</fullName>
    </submittedName>
</protein>
<dbReference type="PROSITE" id="PS51186">
    <property type="entry name" value="GNAT"/>
    <property type="match status" value="1"/>
</dbReference>
<dbReference type="EMBL" id="JAMQPL010000001">
    <property type="protein sequence ID" value="MCW7529457.1"/>
    <property type="molecule type" value="Genomic_DNA"/>
</dbReference>
<dbReference type="SUPFAM" id="SSF55729">
    <property type="entry name" value="Acyl-CoA N-acyltransferases (Nat)"/>
    <property type="match status" value="1"/>
</dbReference>